<accession>A0A858RQZ3</accession>
<feature type="compositionally biased region" description="Polar residues" evidence="1">
    <location>
        <begin position="23"/>
        <end position="33"/>
    </location>
</feature>
<gene>
    <name evidence="2" type="ORF">HHL09_23045</name>
</gene>
<keyword evidence="3" id="KW-1185">Reference proteome</keyword>
<dbReference type="EMBL" id="CP051774">
    <property type="protein sequence ID" value="QJE98540.1"/>
    <property type="molecule type" value="Genomic_DNA"/>
</dbReference>
<dbReference type="Proteomes" id="UP000501812">
    <property type="component" value="Chromosome"/>
</dbReference>
<reference evidence="2 3" key="1">
    <citation type="submission" date="2020-04" db="EMBL/GenBank/DDBJ databases">
        <title>Luteolibacter sp. G-1-1-1 isolated from soil.</title>
        <authorList>
            <person name="Dahal R.H."/>
        </authorList>
    </citation>
    <scope>NUCLEOTIDE SEQUENCE [LARGE SCALE GENOMIC DNA]</scope>
    <source>
        <strain evidence="2 3">G-1-1-1</strain>
    </source>
</reference>
<feature type="compositionally biased region" description="Basic and acidic residues" evidence="1">
    <location>
        <begin position="41"/>
        <end position="53"/>
    </location>
</feature>
<name>A0A858RQZ3_9BACT</name>
<protein>
    <submittedName>
        <fullName evidence="2">Uncharacterized protein</fullName>
    </submittedName>
</protein>
<feature type="region of interest" description="Disordered" evidence="1">
    <location>
        <begin position="227"/>
        <end position="248"/>
    </location>
</feature>
<proteinExistence type="predicted"/>
<dbReference type="RefSeq" id="WP_169457027.1">
    <property type="nucleotide sequence ID" value="NZ_CP051774.1"/>
</dbReference>
<evidence type="ECO:0000313" key="2">
    <source>
        <dbReference type="EMBL" id="QJE98540.1"/>
    </source>
</evidence>
<dbReference type="AlphaFoldDB" id="A0A858RQZ3"/>
<feature type="region of interest" description="Disordered" evidence="1">
    <location>
        <begin position="19"/>
        <end position="53"/>
    </location>
</feature>
<sequence>MIFTSGALAFLDARRLPLPHSEAGSTQSASRSPSLAAVPARPEDPGASHFTRERREAQEKLYQNGLQQDALGDPDLAELLKLEASYGASSPPAMEAIAKWLSEVPSEKEARREHLGKLHGLADLRGQLTILEDAKLRHLLDADSESERRAFAKSLIYQDLPLLSYASATPRAEDLESIRAMAEAATREIMESNAFPPGLLNDEVVDQLAKAHIASAIKARIFNLSSPETQEAGRREYSMRLDQPVQSR</sequence>
<organism evidence="2 3">
    <name type="scientific">Luteolibacter luteus</name>
    <dbReference type="NCBI Taxonomy" id="2728835"/>
    <lineage>
        <taxon>Bacteria</taxon>
        <taxon>Pseudomonadati</taxon>
        <taxon>Verrucomicrobiota</taxon>
        <taxon>Verrucomicrobiia</taxon>
        <taxon>Verrucomicrobiales</taxon>
        <taxon>Verrucomicrobiaceae</taxon>
        <taxon>Luteolibacter</taxon>
    </lineage>
</organism>
<evidence type="ECO:0000256" key="1">
    <source>
        <dbReference type="SAM" id="MobiDB-lite"/>
    </source>
</evidence>
<evidence type="ECO:0000313" key="3">
    <source>
        <dbReference type="Proteomes" id="UP000501812"/>
    </source>
</evidence>
<dbReference type="KEGG" id="luo:HHL09_23045"/>